<keyword evidence="8 14" id="KW-0418">Kinase</keyword>
<evidence type="ECO:0000256" key="9">
    <source>
        <dbReference type="ARBA" id="ARBA00022827"/>
    </source>
</evidence>
<dbReference type="PIRSF" id="PIRSF004491">
    <property type="entry name" value="FAD_Synth"/>
    <property type="match status" value="1"/>
</dbReference>
<evidence type="ECO:0000313" key="16">
    <source>
        <dbReference type="EMBL" id="EHI58420.1"/>
    </source>
</evidence>
<dbReference type="GO" id="GO:0008531">
    <property type="term" value="F:riboflavin kinase activity"/>
    <property type="evidence" value="ECO:0007669"/>
    <property type="project" value="UniProtKB-UniRule"/>
</dbReference>
<dbReference type="EMBL" id="ADLN01000099">
    <property type="protein sequence ID" value="EHI58420.1"/>
    <property type="molecule type" value="Genomic_DNA"/>
</dbReference>
<keyword evidence="3 14" id="KW-0285">Flavoprotein</keyword>
<evidence type="ECO:0000256" key="8">
    <source>
        <dbReference type="ARBA" id="ARBA00022777"/>
    </source>
</evidence>
<dbReference type="HOGENOM" id="CLU_048437_0_2_9"/>
<dbReference type="EC" id="2.7.1.26" evidence="14"/>
<evidence type="ECO:0000256" key="5">
    <source>
        <dbReference type="ARBA" id="ARBA00022679"/>
    </source>
</evidence>
<dbReference type="RefSeq" id="WP_006781587.1">
    <property type="nucleotide sequence ID" value="NZ_CP040506.1"/>
</dbReference>
<evidence type="ECO:0000256" key="3">
    <source>
        <dbReference type="ARBA" id="ARBA00022630"/>
    </source>
</evidence>
<evidence type="ECO:0000256" key="14">
    <source>
        <dbReference type="PIRNR" id="PIRNR004491"/>
    </source>
</evidence>
<dbReference type="SUPFAM" id="SSF52374">
    <property type="entry name" value="Nucleotidylyl transferase"/>
    <property type="match status" value="1"/>
</dbReference>
<keyword evidence="7 14" id="KW-0547">Nucleotide-binding</keyword>
<dbReference type="Pfam" id="PF06574">
    <property type="entry name" value="FAD_syn"/>
    <property type="match status" value="1"/>
</dbReference>
<evidence type="ECO:0000256" key="4">
    <source>
        <dbReference type="ARBA" id="ARBA00022643"/>
    </source>
</evidence>
<comment type="pathway">
    <text evidence="2 14">Cofactor biosynthesis; FMN biosynthesis; FMN from riboflavin (ATP route): step 1/1.</text>
</comment>
<evidence type="ECO:0000313" key="17">
    <source>
        <dbReference type="Proteomes" id="UP000005384"/>
    </source>
</evidence>
<dbReference type="GO" id="GO:0003919">
    <property type="term" value="F:FMN adenylyltransferase activity"/>
    <property type="evidence" value="ECO:0007669"/>
    <property type="project" value="UniProtKB-UniRule"/>
</dbReference>
<reference evidence="16 17" key="1">
    <citation type="submission" date="2011-08" db="EMBL/GenBank/DDBJ databases">
        <title>The Genome Sequence of Clostridium hathewayi WAL-18680.</title>
        <authorList>
            <consortium name="The Broad Institute Genome Sequencing Platform"/>
            <person name="Earl A."/>
            <person name="Ward D."/>
            <person name="Feldgarden M."/>
            <person name="Gevers D."/>
            <person name="Finegold S.M."/>
            <person name="Summanen P.H."/>
            <person name="Molitoris D.R."/>
            <person name="Song M."/>
            <person name="Daigneault M."/>
            <person name="Allen-Vercoe E."/>
            <person name="Young S.K."/>
            <person name="Zeng Q."/>
            <person name="Gargeya S."/>
            <person name="Fitzgerald M."/>
            <person name="Haas B."/>
            <person name="Abouelleil A."/>
            <person name="Alvarado L."/>
            <person name="Arachchi H.M."/>
            <person name="Berlin A."/>
            <person name="Brown A."/>
            <person name="Chapman S.B."/>
            <person name="Chen Z."/>
            <person name="Dunbar C."/>
            <person name="Freedman E."/>
            <person name="Gearin G."/>
            <person name="Gellesch M."/>
            <person name="Goldberg J."/>
            <person name="Griggs A."/>
            <person name="Gujja S."/>
            <person name="Heiman D."/>
            <person name="Howarth C."/>
            <person name="Larson L."/>
            <person name="Lui A."/>
            <person name="MacDonald P.J.P."/>
            <person name="Montmayeur A."/>
            <person name="Murphy C."/>
            <person name="Neiman D."/>
            <person name="Pearson M."/>
            <person name="Priest M."/>
            <person name="Roberts A."/>
            <person name="Saif S."/>
            <person name="Shea T."/>
            <person name="Shenoy N."/>
            <person name="Sisk P."/>
            <person name="Stolte C."/>
            <person name="Sykes S."/>
            <person name="Wortman J."/>
            <person name="Nusbaum C."/>
            <person name="Birren B."/>
        </authorList>
    </citation>
    <scope>NUCLEOTIDE SEQUENCE [LARGE SCALE GENOMIC DNA]</scope>
    <source>
        <strain evidence="16 17">WAL-18680</strain>
    </source>
</reference>
<evidence type="ECO:0000259" key="15">
    <source>
        <dbReference type="SMART" id="SM00904"/>
    </source>
</evidence>
<comment type="catalytic activity">
    <reaction evidence="12 14">
        <text>riboflavin + ATP = FMN + ADP + H(+)</text>
        <dbReference type="Rhea" id="RHEA:14357"/>
        <dbReference type="ChEBI" id="CHEBI:15378"/>
        <dbReference type="ChEBI" id="CHEBI:30616"/>
        <dbReference type="ChEBI" id="CHEBI:57986"/>
        <dbReference type="ChEBI" id="CHEBI:58210"/>
        <dbReference type="ChEBI" id="CHEBI:456216"/>
        <dbReference type="EC" id="2.7.1.26"/>
    </reaction>
</comment>
<dbReference type="InterPro" id="IPR023468">
    <property type="entry name" value="Riboflavin_kinase"/>
</dbReference>
<gene>
    <name evidence="16" type="ORF">HMPREF9473_03596</name>
</gene>
<dbReference type="PANTHER" id="PTHR22749">
    <property type="entry name" value="RIBOFLAVIN KINASE/FMN ADENYLYLTRANSFERASE"/>
    <property type="match status" value="1"/>
</dbReference>
<evidence type="ECO:0000256" key="10">
    <source>
        <dbReference type="ARBA" id="ARBA00022840"/>
    </source>
</evidence>
<dbReference type="InterPro" id="IPR002606">
    <property type="entry name" value="Riboflavin_kinase_bac"/>
</dbReference>
<dbReference type="NCBIfam" id="TIGR00083">
    <property type="entry name" value="ribF"/>
    <property type="match status" value="1"/>
</dbReference>
<comment type="pathway">
    <text evidence="1 14">Cofactor biosynthesis; FAD biosynthesis; FAD from FMN: step 1/1.</text>
</comment>
<keyword evidence="5 14" id="KW-0808">Transferase</keyword>
<dbReference type="InterPro" id="IPR015865">
    <property type="entry name" value="Riboflavin_kinase_bac/euk"/>
</dbReference>
<dbReference type="UniPathway" id="UPA00277">
    <property type="reaction ID" value="UER00407"/>
</dbReference>
<evidence type="ECO:0000256" key="2">
    <source>
        <dbReference type="ARBA" id="ARBA00005201"/>
    </source>
</evidence>
<keyword evidence="6 14" id="KW-0548">Nucleotidyltransferase</keyword>
<comment type="similarity">
    <text evidence="14">Belongs to the ribF family.</text>
</comment>
<dbReference type="UniPathway" id="UPA00276">
    <property type="reaction ID" value="UER00406"/>
</dbReference>
<dbReference type="Pfam" id="PF01687">
    <property type="entry name" value="Flavokinase"/>
    <property type="match status" value="1"/>
</dbReference>
<evidence type="ECO:0000256" key="6">
    <source>
        <dbReference type="ARBA" id="ARBA00022695"/>
    </source>
</evidence>
<dbReference type="SMART" id="SM00904">
    <property type="entry name" value="Flavokinase"/>
    <property type="match status" value="1"/>
</dbReference>
<dbReference type="NCBIfam" id="NF004162">
    <property type="entry name" value="PRK05627.1-5"/>
    <property type="match status" value="1"/>
</dbReference>
<dbReference type="SUPFAM" id="SSF82114">
    <property type="entry name" value="Riboflavin kinase-like"/>
    <property type="match status" value="1"/>
</dbReference>
<name>G5IJB8_9FIRM</name>
<dbReference type="FunFam" id="3.40.50.620:FF:000021">
    <property type="entry name" value="Riboflavin biosynthesis protein"/>
    <property type="match status" value="1"/>
</dbReference>
<dbReference type="InterPro" id="IPR023465">
    <property type="entry name" value="Riboflavin_kinase_dom_sf"/>
</dbReference>
<comment type="caution">
    <text evidence="16">The sequence shown here is derived from an EMBL/GenBank/DDBJ whole genome shotgun (WGS) entry which is preliminary data.</text>
</comment>
<dbReference type="InterPro" id="IPR014729">
    <property type="entry name" value="Rossmann-like_a/b/a_fold"/>
</dbReference>
<protein>
    <recommendedName>
        <fullName evidence="14">Riboflavin biosynthesis protein</fullName>
    </recommendedName>
    <domain>
        <recommendedName>
            <fullName evidence="14">Riboflavin kinase</fullName>
            <ecNumber evidence="14">2.7.1.26</ecNumber>
        </recommendedName>
        <alternativeName>
            <fullName evidence="14">Flavokinase</fullName>
        </alternativeName>
    </domain>
    <domain>
        <recommendedName>
            <fullName evidence="14">FMN adenylyltransferase</fullName>
            <ecNumber evidence="14">2.7.7.2</ecNumber>
        </recommendedName>
        <alternativeName>
            <fullName evidence="14">FAD pyrophosphorylase</fullName>
        </alternativeName>
        <alternativeName>
            <fullName evidence="14">FAD synthase</fullName>
        </alternativeName>
    </domain>
</protein>
<evidence type="ECO:0000256" key="1">
    <source>
        <dbReference type="ARBA" id="ARBA00004726"/>
    </source>
</evidence>
<accession>G5IJB8</accession>
<dbReference type="EC" id="2.7.7.2" evidence="14"/>
<proteinExistence type="inferred from homology"/>
<keyword evidence="9 14" id="KW-0274">FAD</keyword>
<dbReference type="PANTHER" id="PTHR22749:SF6">
    <property type="entry name" value="RIBOFLAVIN KINASE"/>
    <property type="match status" value="1"/>
</dbReference>
<dbReference type="AlphaFoldDB" id="G5IJB8"/>
<comment type="catalytic activity">
    <reaction evidence="13 14">
        <text>FMN + ATP + H(+) = FAD + diphosphate</text>
        <dbReference type="Rhea" id="RHEA:17237"/>
        <dbReference type="ChEBI" id="CHEBI:15378"/>
        <dbReference type="ChEBI" id="CHEBI:30616"/>
        <dbReference type="ChEBI" id="CHEBI:33019"/>
        <dbReference type="ChEBI" id="CHEBI:57692"/>
        <dbReference type="ChEBI" id="CHEBI:58210"/>
        <dbReference type="EC" id="2.7.7.2"/>
    </reaction>
</comment>
<evidence type="ECO:0000256" key="11">
    <source>
        <dbReference type="ARBA" id="ARBA00023268"/>
    </source>
</evidence>
<keyword evidence="4 14" id="KW-0288">FMN</keyword>
<dbReference type="InterPro" id="IPR015864">
    <property type="entry name" value="FAD_synthase"/>
</dbReference>
<evidence type="ECO:0000256" key="7">
    <source>
        <dbReference type="ARBA" id="ARBA00022741"/>
    </source>
</evidence>
<feature type="domain" description="Riboflavin kinase" evidence="15">
    <location>
        <begin position="181"/>
        <end position="307"/>
    </location>
</feature>
<dbReference type="GO" id="GO:0006747">
    <property type="term" value="P:FAD biosynthetic process"/>
    <property type="evidence" value="ECO:0007669"/>
    <property type="project" value="UniProtKB-UniRule"/>
</dbReference>
<dbReference type="GO" id="GO:0009231">
    <property type="term" value="P:riboflavin biosynthetic process"/>
    <property type="evidence" value="ECO:0007669"/>
    <property type="project" value="InterPro"/>
</dbReference>
<dbReference type="Gene3D" id="2.40.30.30">
    <property type="entry name" value="Riboflavin kinase-like"/>
    <property type="match status" value="1"/>
</dbReference>
<keyword evidence="17" id="KW-1185">Reference proteome</keyword>
<keyword evidence="10 14" id="KW-0067">ATP-binding</keyword>
<evidence type="ECO:0000256" key="12">
    <source>
        <dbReference type="ARBA" id="ARBA00047880"/>
    </source>
</evidence>
<organism evidence="16 17">
    <name type="scientific">Hungatella hathewayi WAL-18680</name>
    <dbReference type="NCBI Taxonomy" id="742737"/>
    <lineage>
        <taxon>Bacteria</taxon>
        <taxon>Bacillati</taxon>
        <taxon>Bacillota</taxon>
        <taxon>Clostridia</taxon>
        <taxon>Lachnospirales</taxon>
        <taxon>Lachnospiraceae</taxon>
        <taxon>Hungatella</taxon>
    </lineage>
</organism>
<dbReference type="GO" id="GO:0005524">
    <property type="term" value="F:ATP binding"/>
    <property type="evidence" value="ECO:0007669"/>
    <property type="project" value="UniProtKB-UniRule"/>
</dbReference>
<dbReference type="OrthoDB" id="9803667at2"/>
<sequence length="312" mass="35362">MIYISDTRDFKIEEPTVVTIGKFDGRHKGHQKLLREMLRMKREYGLATAVFTFSTAPVALIQDRPQTVITTNQERRNNMEKMGIDYLVEYPFSKEVAHLPPEEFVSHILLGQMNAKAIVVGTDCGFGYQRAGNAKLLRELAPKYGYILEVIDKAREDNRDISSTYIKEELDMGAIEKANELLGEPYAIHGTVVHGNHIGGAVLGFPTVNILPPPEKHLPPFGVYVSRVLIDGTYYGGITNIGKKPTVEGEYPVGVETFVFDFDRDIYGENIEVQLLHFERPEQKFASLEDLKRQLEKDKEYGLRYLKKHGLA</sequence>
<dbReference type="Proteomes" id="UP000005384">
    <property type="component" value="Unassembled WGS sequence"/>
</dbReference>
<evidence type="ECO:0000256" key="13">
    <source>
        <dbReference type="ARBA" id="ARBA00049494"/>
    </source>
</evidence>
<dbReference type="PATRIC" id="fig|742737.3.peg.3575"/>
<keyword evidence="11" id="KW-0511">Multifunctional enzyme</keyword>
<dbReference type="GO" id="GO:0009398">
    <property type="term" value="P:FMN biosynthetic process"/>
    <property type="evidence" value="ECO:0007669"/>
    <property type="project" value="UniProtKB-UniRule"/>
</dbReference>
<dbReference type="Gene3D" id="3.40.50.620">
    <property type="entry name" value="HUPs"/>
    <property type="match status" value="1"/>
</dbReference>
<dbReference type="CDD" id="cd02064">
    <property type="entry name" value="FAD_synthetase_N"/>
    <property type="match status" value="1"/>
</dbReference>